<proteinExistence type="predicted"/>
<organism evidence="4 5">
    <name type="scientific">Chlorella vulgaris</name>
    <name type="common">Green alga</name>
    <dbReference type="NCBI Taxonomy" id="3077"/>
    <lineage>
        <taxon>Eukaryota</taxon>
        <taxon>Viridiplantae</taxon>
        <taxon>Chlorophyta</taxon>
        <taxon>core chlorophytes</taxon>
        <taxon>Trebouxiophyceae</taxon>
        <taxon>Chlorellales</taxon>
        <taxon>Chlorellaceae</taxon>
        <taxon>Chlorella clade</taxon>
        <taxon>Chlorella</taxon>
    </lineage>
</organism>
<comment type="caution">
    <text evidence="4">The sequence shown here is derived from an EMBL/GenBank/DDBJ whole genome shotgun (WGS) entry which is preliminary data.</text>
</comment>
<reference evidence="4" key="1">
    <citation type="journal article" date="2019" name="Plant J.">
        <title>Chlorella vulgaris genome assembly and annotation reveals the molecular basis for metabolic acclimation to high light conditions.</title>
        <authorList>
            <person name="Cecchin M."/>
            <person name="Marcolungo L."/>
            <person name="Rossato M."/>
            <person name="Girolomoni L."/>
            <person name="Cosentino E."/>
            <person name="Cuine S."/>
            <person name="Li-Beisson Y."/>
            <person name="Delledonne M."/>
            <person name="Ballottari M."/>
        </authorList>
    </citation>
    <scope>NUCLEOTIDE SEQUENCE</scope>
    <source>
        <strain evidence="4">211/11P</strain>
    </source>
</reference>
<dbReference type="AlphaFoldDB" id="A0A9D4TEE8"/>
<accession>A0A9D4TEE8</accession>
<dbReference type="InterPro" id="IPR050216">
    <property type="entry name" value="LRR_domain-containing"/>
</dbReference>
<dbReference type="SUPFAM" id="SSF54427">
    <property type="entry name" value="NTF2-like"/>
    <property type="match status" value="2"/>
</dbReference>
<gene>
    <name evidence="4" type="ORF">D9Q98_010714</name>
</gene>
<evidence type="ECO:0000313" key="4">
    <source>
        <dbReference type="EMBL" id="KAI3423026.1"/>
    </source>
</evidence>
<dbReference type="EMBL" id="SIDB01000043">
    <property type="protein sequence ID" value="KAI3423026.1"/>
    <property type="molecule type" value="Genomic_DNA"/>
</dbReference>
<keyword evidence="2" id="KW-0433">Leucine-rich repeat</keyword>
<reference evidence="4" key="2">
    <citation type="submission" date="2020-11" db="EMBL/GenBank/DDBJ databases">
        <authorList>
            <person name="Cecchin M."/>
            <person name="Marcolungo L."/>
            <person name="Rossato M."/>
            <person name="Girolomoni L."/>
            <person name="Cosentino E."/>
            <person name="Cuine S."/>
            <person name="Li-Beisson Y."/>
            <person name="Delledonne M."/>
            <person name="Ballottari M."/>
        </authorList>
    </citation>
    <scope>NUCLEOTIDE SEQUENCE</scope>
    <source>
        <strain evidence="4">211/11P</strain>
        <tissue evidence="4">Whole cell</tissue>
    </source>
</reference>
<keyword evidence="3" id="KW-0677">Repeat</keyword>
<evidence type="ECO:0000256" key="2">
    <source>
        <dbReference type="ARBA" id="ARBA00022614"/>
    </source>
</evidence>
<dbReference type="InterPro" id="IPR032710">
    <property type="entry name" value="NTF2-like_dom_sf"/>
</dbReference>
<sequence>MPTAISTLSSVTNLQLSNVAVGPHLPPWVLAMPLRKLWAANNRLTSVLPKRKASAAVCERQKEWMGRLTHVCLSSNQFRELPQQLIEHATQLVELDLAYNQLLQIGSKAVDELQGMTSLRLLRLEKSYWLPVEERWTQASQRAIARLKQARPDLQSSRATDLLGVLSKWDDAYFNQDAEALKALLADNVVQHADQIVTEKDQKGPEAVTAFHRKYFETYQFKHLPIVRAANEQTSSVYSLWDEEAVLMRPEKFDEARPASGSATSLSGIWRLVLDDQLKVADIWFLRTLTREEKKFRLKHRPNQLYTDFKAKDVAAPTLSLSDKQLAKMQAAAEAFNQAWSTGDVAAVHSLMAPSCDTINPIFGERKSSREEWEEMVKDVFQYWEVKTNDVNIAVTASSNKAFLHWEQQMYGLNLLCFDDDQQISEVVGFRQPLKSEHDHIFKTDSSYMGHLDKLHMDAEH</sequence>
<dbReference type="SUPFAM" id="SSF52058">
    <property type="entry name" value="L domain-like"/>
    <property type="match status" value="1"/>
</dbReference>
<dbReference type="Gene3D" id="3.80.10.10">
    <property type="entry name" value="Ribonuclease Inhibitor"/>
    <property type="match status" value="1"/>
</dbReference>
<dbReference type="Gene3D" id="3.10.450.50">
    <property type="match status" value="2"/>
</dbReference>
<protein>
    <submittedName>
        <fullName evidence="4">Uncharacterized protein</fullName>
    </submittedName>
</protein>
<dbReference type="GO" id="GO:0005930">
    <property type="term" value="C:axoneme"/>
    <property type="evidence" value="ECO:0007669"/>
    <property type="project" value="UniProtKB-SubCell"/>
</dbReference>
<dbReference type="OrthoDB" id="2021138at2759"/>
<comment type="subcellular location">
    <subcellularLocation>
        <location evidence="1">Cytoplasm</location>
        <location evidence="1">Cytoskeleton</location>
        <location evidence="1">Cilium axoneme</location>
    </subcellularLocation>
</comment>
<evidence type="ECO:0000313" key="5">
    <source>
        <dbReference type="Proteomes" id="UP001055712"/>
    </source>
</evidence>
<dbReference type="InterPro" id="IPR032675">
    <property type="entry name" value="LRR_dom_sf"/>
</dbReference>
<dbReference type="Proteomes" id="UP001055712">
    <property type="component" value="Unassembled WGS sequence"/>
</dbReference>
<name>A0A9D4TEE8_CHLVU</name>
<evidence type="ECO:0000256" key="1">
    <source>
        <dbReference type="ARBA" id="ARBA00004430"/>
    </source>
</evidence>
<evidence type="ECO:0000256" key="3">
    <source>
        <dbReference type="ARBA" id="ARBA00022737"/>
    </source>
</evidence>
<keyword evidence="5" id="KW-1185">Reference proteome</keyword>
<dbReference type="PANTHER" id="PTHR48051">
    <property type="match status" value="1"/>
</dbReference>
<dbReference type="PANTHER" id="PTHR48051:SF1">
    <property type="entry name" value="RAS SUPPRESSOR PROTEIN 1"/>
    <property type="match status" value="1"/>
</dbReference>